<dbReference type="GO" id="GO:0031083">
    <property type="term" value="C:BLOC-1 complex"/>
    <property type="evidence" value="ECO:0007669"/>
    <property type="project" value="TreeGrafter"/>
</dbReference>
<feature type="region of interest" description="Disordered" evidence="1">
    <location>
        <begin position="1"/>
        <end position="86"/>
    </location>
</feature>
<evidence type="ECO:0000256" key="1">
    <source>
        <dbReference type="SAM" id="MobiDB-lite"/>
    </source>
</evidence>
<sequence>KAVRGFGEQSPTARSPSTLKLSPPWRPTRERPLLHPAPRPPRPPGPLTLPTPRPAPDCDDVSAESQQRRGRPCGGGGKKRGRPGAGRHTVFRFRHFRVRLPLGSGRALDALSALLLQLTVCTDCPFPVPSGKDMSVPGPTSPDGALAGPPHGLGPGEPTPGLSDTSPDEGLLEDLTVEDKAVEQLAEGLLSHYLPDLQRSKQALQELTSLKPNTIMPSW</sequence>
<evidence type="ECO:0000313" key="2">
    <source>
        <dbReference type="Ensembl" id="ENSCAFP00020028132.1"/>
    </source>
</evidence>
<reference evidence="2" key="1">
    <citation type="submission" date="2025-08" db="UniProtKB">
        <authorList>
            <consortium name="Ensembl"/>
        </authorList>
    </citation>
    <scope>IDENTIFICATION</scope>
</reference>
<feature type="compositionally biased region" description="Polar residues" evidence="1">
    <location>
        <begin position="9"/>
        <end position="20"/>
    </location>
</feature>
<dbReference type="AlphaFoldDB" id="A0A8C0LD99"/>
<feature type="region of interest" description="Disordered" evidence="1">
    <location>
        <begin position="132"/>
        <end position="178"/>
    </location>
</feature>
<organism evidence="2 3">
    <name type="scientific">Canis lupus dingo</name>
    <name type="common">dingo</name>
    <dbReference type="NCBI Taxonomy" id="286419"/>
    <lineage>
        <taxon>Eukaryota</taxon>
        <taxon>Metazoa</taxon>
        <taxon>Chordata</taxon>
        <taxon>Craniata</taxon>
        <taxon>Vertebrata</taxon>
        <taxon>Euteleostomi</taxon>
        <taxon>Mammalia</taxon>
        <taxon>Eutheria</taxon>
        <taxon>Laurasiatheria</taxon>
        <taxon>Carnivora</taxon>
        <taxon>Caniformia</taxon>
        <taxon>Canidae</taxon>
        <taxon>Canis</taxon>
    </lineage>
</organism>
<dbReference type="PANTHER" id="PTHR31328">
    <property type="entry name" value="BIOGENESIS OF LYSOSOME-RELATED ORGANELLES COMPLEX 1 SUBUNIT 6"/>
    <property type="match status" value="1"/>
</dbReference>
<accession>A0A8C0LD99</accession>
<dbReference type="GO" id="GO:0030133">
    <property type="term" value="C:transport vesicle"/>
    <property type="evidence" value="ECO:0007669"/>
    <property type="project" value="TreeGrafter"/>
</dbReference>
<evidence type="ECO:0000313" key="3">
    <source>
        <dbReference type="Proteomes" id="UP000694391"/>
    </source>
</evidence>
<name>A0A8C0LD99_CANLU</name>
<feature type="compositionally biased region" description="Pro residues" evidence="1">
    <location>
        <begin position="35"/>
        <end position="55"/>
    </location>
</feature>
<proteinExistence type="predicted"/>
<dbReference type="GeneTree" id="ENSGT00510000047812"/>
<keyword evidence="3" id="KW-1185">Reference proteome</keyword>
<dbReference type="PANTHER" id="PTHR31328:SF2">
    <property type="entry name" value="BIOGENESIS OF LYSOSOME-RELATED ORGANELLES COMPLEX 1 SUBUNIT 6"/>
    <property type="match status" value="1"/>
</dbReference>
<feature type="compositionally biased region" description="Acidic residues" evidence="1">
    <location>
        <begin position="166"/>
        <end position="176"/>
    </location>
</feature>
<protein>
    <submittedName>
        <fullName evidence="2">Biosis of lysosomal organelles complex 1 subunit 6</fullName>
    </submittedName>
</protein>
<dbReference type="Proteomes" id="UP000694391">
    <property type="component" value="Unplaced"/>
</dbReference>
<reference evidence="2" key="2">
    <citation type="submission" date="2025-09" db="UniProtKB">
        <authorList>
            <consortium name="Ensembl"/>
        </authorList>
    </citation>
    <scope>IDENTIFICATION</scope>
</reference>
<dbReference type="Ensembl" id="ENSCAFT00020032472.1">
    <property type="protein sequence ID" value="ENSCAFP00020028132.1"/>
    <property type="gene ID" value="ENSCAFG00020022076.1"/>
</dbReference>